<dbReference type="InterPro" id="IPR058664">
    <property type="entry name" value="ARB_00930-like_C"/>
</dbReference>
<organism evidence="6 7">
    <name type="scientific">Fonsecaea erecta</name>
    <dbReference type="NCBI Taxonomy" id="1367422"/>
    <lineage>
        <taxon>Eukaryota</taxon>
        <taxon>Fungi</taxon>
        <taxon>Dikarya</taxon>
        <taxon>Ascomycota</taxon>
        <taxon>Pezizomycotina</taxon>
        <taxon>Eurotiomycetes</taxon>
        <taxon>Chaetothyriomycetidae</taxon>
        <taxon>Chaetothyriales</taxon>
        <taxon>Herpotrichiellaceae</taxon>
        <taxon>Fonsecaea</taxon>
    </lineage>
</organism>
<evidence type="ECO:0000256" key="2">
    <source>
        <dbReference type="SAM" id="MobiDB-lite"/>
    </source>
</evidence>
<dbReference type="STRING" id="1367422.A0A178ZNV9"/>
<protein>
    <submittedName>
        <fullName evidence="6">Uncharacterized protein</fullName>
    </submittedName>
</protein>
<dbReference type="InterPro" id="IPR051478">
    <property type="entry name" value="Beta-lactamase-like_AB/R"/>
</dbReference>
<evidence type="ECO:0000313" key="7">
    <source>
        <dbReference type="Proteomes" id="UP000078343"/>
    </source>
</evidence>
<evidence type="ECO:0000259" key="4">
    <source>
        <dbReference type="Pfam" id="PF00144"/>
    </source>
</evidence>
<dbReference type="GeneID" id="30009865"/>
<evidence type="ECO:0000256" key="3">
    <source>
        <dbReference type="SAM" id="SignalP"/>
    </source>
</evidence>
<reference evidence="6 7" key="1">
    <citation type="submission" date="2016-04" db="EMBL/GenBank/DDBJ databases">
        <title>Draft genome of Fonsecaea erecta CBS 125763.</title>
        <authorList>
            <person name="Weiss V.A."/>
            <person name="Vicente V.A."/>
            <person name="Raittz R.T."/>
            <person name="Moreno L.F."/>
            <person name="De Souza E.M."/>
            <person name="Pedrosa F.O."/>
            <person name="Steffens M.B."/>
            <person name="Faoro H."/>
            <person name="Tadra-Sfeir M.Z."/>
            <person name="Najafzadeh M.J."/>
            <person name="Felipe M.S."/>
            <person name="Teixeira M."/>
            <person name="Sun J."/>
            <person name="Xi L."/>
            <person name="Gomes R."/>
            <person name="De Azevedo C.M."/>
            <person name="Salgado C.G."/>
            <person name="Da Silva M.B."/>
            <person name="Nascimento M.F."/>
            <person name="Queiroz-Telles F."/>
            <person name="Attili D.S."/>
            <person name="Gorbushina A."/>
        </authorList>
    </citation>
    <scope>NUCLEOTIDE SEQUENCE [LARGE SCALE GENOMIC DNA]</scope>
    <source>
        <strain evidence="6 7">CBS 125763</strain>
    </source>
</reference>
<evidence type="ECO:0000256" key="1">
    <source>
        <dbReference type="ARBA" id="ARBA00038473"/>
    </source>
</evidence>
<keyword evidence="3" id="KW-0732">Signal</keyword>
<feature type="region of interest" description="Disordered" evidence="2">
    <location>
        <begin position="526"/>
        <end position="570"/>
    </location>
</feature>
<dbReference type="PANTHER" id="PTHR22935:SF95">
    <property type="entry name" value="BETA-LACTAMASE-LIKE 1-RELATED"/>
    <property type="match status" value="1"/>
</dbReference>
<feature type="domain" description="Beta-lactamase-like ARB-00930-like C-terminal" evidence="5">
    <location>
        <begin position="430"/>
        <end position="604"/>
    </location>
</feature>
<comment type="similarity">
    <text evidence="1">Belongs to the beta-lactamase family.</text>
</comment>
<feature type="signal peptide" evidence="3">
    <location>
        <begin position="1"/>
        <end position="23"/>
    </location>
</feature>
<feature type="domain" description="Beta-lactamase-related" evidence="4">
    <location>
        <begin position="98"/>
        <end position="407"/>
    </location>
</feature>
<dbReference type="PANTHER" id="PTHR22935">
    <property type="entry name" value="PENICILLIN-BINDING PROTEIN"/>
    <property type="match status" value="1"/>
</dbReference>
<dbReference type="Proteomes" id="UP000078343">
    <property type="component" value="Unassembled WGS sequence"/>
</dbReference>
<accession>A0A178ZNV9</accession>
<evidence type="ECO:0000259" key="5">
    <source>
        <dbReference type="Pfam" id="PF26335"/>
    </source>
</evidence>
<proteinExistence type="inferred from homology"/>
<dbReference type="Pfam" id="PF00144">
    <property type="entry name" value="Beta-lactamase"/>
    <property type="match status" value="1"/>
</dbReference>
<sequence>MGARRTTAILLMAFNFFISLTSASCYSQSPVFPPPTYSRSDPELVEAFRHIEASLSSLFATHPDLNTSSYSIEVTSPYSTLWSAFHTAIDKNPERPGAEHVNGSSVYRVASITKVFTVLGILQQHAAGNLSLDDPVDVYIPALSTSRSHHGETIPWRAITLRSLASQLSGIPRDWAQSDLITSLPDPSVVGLPPLPRSAPDRSDLPRCDEYGEYKPCTATDLLDYLVDKPPVFLPNEKSTYSNIAFELLGLVLANVTGRSYEDYIEASILMPLNMTSSSFRKPCDAVAILPKGNAWYWDVDEGVQNPTGGLYSSSSDMSVFLRHVLKTYRNVADSRVNWLLPVSFTAGWKSFYGMPWEILRVDRIVPHSPARTVSFFTKGGSLPGYRTLILLVPEYGLGITIFTGGDDGFIDQLVEMVTVPLIRAADRVAGRQAAHRYAGTFLADPSSGINSSLQIAYSDAHGLKITKWVSNGTEMLSAIPLQFHVPEDRGFHLQLIPTSLYRRQEEKQGELWRIAVTLDRWGSRTSSPLLHQQPGDVPLSSSAGVSEEGDGDNNGHELPAPGPSSSHPYSGSVWEDFCVSDVDTMMYAGKPLNEIVFWDDEDHRDTPAGWEGEGGEKEEARYGMVELTAFRINMTRCP</sequence>
<dbReference type="Pfam" id="PF26335">
    <property type="entry name" value="ARB_00930_C"/>
    <property type="match status" value="1"/>
</dbReference>
<comment type="caution">
    <text evidence="6">The sequence shown here is derived from an EMBL/GenBank/DDBJ whole genome shotgun (WGS) entry which is preliminary data.</text>
</comment>
<feature type="chain" id="PRO_5008098620" evidence="3">
    <location>
        <begin position="24"/>
        <end position="639"/>
    </location>
</feature>
<dbReference type="SUPFAM" id="SSF56601">
    <property type="entry name" value="beta-lactamase/transpeptidase-like"/>
    <property type="match status" value="1"/>
</dbReference>
<dbReference type="AlphaFoldDB" id="A0A178ZNV9"/>
<dbReference type="RefSeq" id="XP_018694062.1">
    <property type="nucleotide sequence ID" value="XM_018837209.1"/>
</dbReference>
<evidence type="ECO:0000313" key="6">
    <source>
        <dbReference type="EMBL" id="OAP60695.1"/>
    </source>
</evidence>
<name>A0A178ZNV9_9EURO</name>
<keyword evidence="7" id="KW-1185">Reference proteome</keyword>
<dbReference type="PROSITE" id="PS51257">
    <property type="entry name" value="PROKAR_LIPOPROTEIN"/>
    <property type="match status" value="1"/>
</dbReference>
<dbReference type="Gene3D" id="3.40.710.10">
    <property type="entry name" value="DD-peptidase/beta-lactamase superfamily"/>
    <property type="match status" value="1"/>
</dbReference>
<dbReference type="InterPro" id="IPR001466">
    <property type="entry name" value="Beta-lactam-related"/>
</dbReference>
<dbReference type="OrthoDB" id="10250282at2759"/>
<dbReference type="EMBL" id="LVYI01000004">
    <property type="protein sequence ID" value="OAP60695.1"/>
    <property type="molecule type" value="Genomic_DNA"/>
</dbReference>
<gene>
    <name evidence="6" type="ORF">AYL99_05697</name>
</gene>
<dbReference type="InterPro" id="IPR012338">
    <property type="entry name" value="Beta-lactam/transpept-like"/>
</dbReference>